<dbReference type="InterPro" id="IPR041075">
    <property type="entry name" value="NOD1/2_WH"/>
</dbReference>
<evidence type="ECO:0000256" key="6">
    <source>
        <dbReference type="ARBA" id="ARBA00022840"/>
    </source>
</evidence>
<dbReference type="Proteomes" id="UP000694890">
    <property type="component" value="Linkage group LG11"/>
</dbReference>
<keyword evidence="2" id="KW-0963">Cytoplasm</keyword>
<dbReference type="Gene3D" id="2.60.120.920">
    <property type="match status" value="1"/>
</dbReference>
<evidence type="ECO:0000259" key="9">
    <source>
        <dbReference type="PROSITE" id="PS50837"/>
    </source>
</evidence>
<evidence type="ECO:0000256" key="1">
    <source>
        <dbReference type="ARBA" id="ARBA00004496"/>
    </source>
</evidence>
<feature type="domain" description="B30.2/SPRY" evidence="7">
    <location>
        <begin position="822"/>
        <end position="1024"/>
    </location>
</feature>
<dbReference type="SUPFAM" id="SSF49899">
    <property type="entry name" value="Concanavalin A-like lectins/glucanases"/>
    <property type="match status" value="1"/>
</dbReference>
<dbReference type="GeneID" id="108873266"/>
<organism evidence="10 11">
    <name type="scientific">Lates calcarifer</name>
    <name type="common">Barramundi</name>
    <name type="synonym">Holocentrus calcarifer</name>
    <dbReference type="NCBI Taxonomy" id="8187"/>
    <lineage>
        <taxon>Eukaryota</taxon>
        <taxon>Metazoa</taxon>
        <taxon>Chordata</taxon>
        <taxon>Craniata</taxon>
        <taxon>Vertebrata</taxon>
        <taxon>Euteleostomi</taxon>
        <taxon>Actinopterygii</taxon>
        <taxon>Neopterygii</taxon>
        <taxon>Teleostei</taxon>
        <taxon>Neoteleostei</taxon>
        <taxon>Acanthomorphata</taxon>
        <taxon>Carangaria</taxon>
        <taxon>Carangaria incertae sedis</taxon>
        <taxon>Centropomidae</taxon>
        <taxon>Lates</taxon>
    </lineage>
</organism>
<dbReference type="InterPro" id="IPR027417">
    <property type="entry name" value="P-loop_NTPase"/>
</dbReference>
<keyword evidence="3" id="KW-0433">Leucine-rich repeat</keyword>
<reference evidence="11" key="1">
    <citation type="submission" date="2025-08" db="UniProtKB">
        <authorList>
            <consortium name="RefSeq"/>
        </authorList>
    </citation>
    <scope>IDENTIFICATION</scope>
    <source>
        <tissue evidence="11">Brain</tissue>
    </source>
</reference>
<evidence type="ECO:0000313" key="10">
    <source>
        <dbReference type="Proteomes" id="UP000694890"/>
    </source>
</evidence>
<dbReference type="Pfam" id="PF13765">
    <property type="entry name" value="PRY"/>
    <property type="match status" value="1"/>
</dbReference>
<dbReference type="InterPro" id="IPR013320">
    <property type="entry name" value="ConA-like_dom_sf"/>
</dbReference>
<dbReference type="InterPro" id="IPR051261">
    <property type="entry name" value="NLR"/>
</dbReference>
<comment type="subcellular location">
    <subcellularLocation>
        <location evidence="1">Cytoplasm</location>
    </subcellularLocation>
</comment>
<dbReference type="InterPro" id="IPR001870">
    <property type="entry name" value="B30.2/SPRY"/>
</dbReference>
<dbReference type="CDD" id="cd16040">
    <property type="entry name" value="SPRY_PRY_SNTX"/>
    <property type="match status" value="1"/>
</dbReference>
<dbReference type="CDD" id="cd08321">
    <property type="entry name" value="Pyrin_ASC-like"/>
    <property type="match status" value="1"/>
</dbReference>
<dbReference type="Gene3D" id="3.40.50.300">
    <property type="entry name" value="P-loop containing nucleotide triphosphate hydrolases"/>
    <property type="match status" value="1"/>
</dbReference>
<dbReference type="Gene3D" id="1.10.533.10">
    <property type="entry name" value="Death Domain, Fas"/>
    <property type="match status" value="1"/>
</dbReference>
<dbReference type="Pfam" id="PF13516">
    <property type="entry name" value="LRR_6"/>
    <property type="match status" value="2"/>
</dbReference>
<evidence type="ECO:0000256" key="4">
    <source>
        <dbReference type="ARBA" id="ARBA00022737"/>
    </source>
</evidence>
<keyword evidence="5" id="KW-0547">Nucleotide-binding</keyword>
<dbReference type="InterPro" id="IPR043136">
    <property type="entry name" value="B30.2/SPRY_sf"/>
</dbReference>
<dbReference type="Pfam" id="PF00622">
    <property type="entry name" value="SPRY"/>
    <property type="match status" value="1"/>
</dbReference>
<evidence type="ECO:0000313" key="11">
    <source>
        <dbReference type="RefSeq" id="XP_050929857.1"/>
    </source>
</evidence>
<dbReference type="SMART" id="SM00589">
    <property type="entry name" value="PRY"/>
    <property type="match status" value="1"/>
</dbReference>
<dbReference type="SMART" id="SM00449">
    <property type="entry name" value="SPRY"/>
    <property type="match status" value="1"/>
</dbReference>
<accession>A0AAJ8BC84</accession>
<feature type="domain" description="Pyrin" evidence="8">
    <location>
        <begin position="1"/>
        <end position="59"/>
    </location>
</feature>
<dbReference type="SMART" id="SM01288">
    <property type="entry name" value="FISNA"/>
    <property type="match status" value="1"/>
</dbReference>
<protein>
    <submittedName>
        <fullName evidence="11">LOW QUALITY PROTEIN: NLR family CARD domain-containing protein 3</fullName>
    </submittedName>
</protein>
<evidence type="ECO:0000259" key="8">
    <source>
        <dbReference type="PROSITE" id="PS50824"/>
    </source>
</evidence>
<dbReference type="InterPro" id="IPR006574">
    <property type="entry name" value="PRY"/>
</dbReference>
<keyword evidence="4" id="KW-0677">Repeat</keyword>
<dbReference type="PROSITE" id="PS50824">
    <property type="entry name" value="DAPIN"/>
    <property type="match status" value="1"/>
</dbReference>
<dbReference type="InterPro" id="IPR004020">
    <property type="entry name" value="DAPIN"/>
</dbReference>
<dbReference type="InterPro" id="IPR041267">
    <property type="entry name" value="NLRP_HD2"/>
</dbReference>
<dbReference type="InterPro" id="IPR011029">
    <property type="entry name" value="DEATH-like_dom_sf"/>
</dbReference>
<dbReference type="KEGG" id="lcf:108873266"/>
<dbReference type="PROSITE" id="PS50837">
    <property type="entry name" value="NACHT"/>
    <property type="match status" value="1"/>
</dbReference>
<proteinExistence type="predicted"/>
<name>A0AAJ8BC84_LATCA</name>
<dbReference type="InterPro" id="IPR003879">
    <property type="entry name" value="Butyrophylin_SPRY"/>
</dbReference>
<dbReference type="SMART" id="SM01289">
    <property type="entry name" value="PYRIN"/>
    <property type="match status" value="1"/>
</dbReference>
<dbReference type="InterPro" id="IPR029495">
    <property type="entry name" value="NACHT-assoc"/>
</dbReference>
<dbReference type="Pfam" id="PF02758">
    <property type="entry name" value="PYRIN"/>
    <property type="match status" value="1"/>
</dbReference>
<sequence length="1029" mass="117105">MATAIVLLETLEDLGDRELKNFKWYLQQAEFLKDLPSIPKSQLEKADRPDTVDLMVQTYRHQCVEVAKRILKRIRRNDLVESLSNTGSGPEGHSRHLYNPTHRTSSLMQSDLQNMFKCAKDSWIENKYEEFLSDMKPQLFITENWEAQANSQQEVRKFEMETGKPAESQRPIKPSDIFKHPFIRTVLTSGAAGIGKSLLVQKVLLDWAEKRASQNLHLIFPFSVQQLNLWRGERFRLAELIHTCIPETNCIMKRQLDDIFTTLQKTGKKKKESEFKLLFVFDGLDESHLCLDFMGETNQTLDVRKSTTVEVLLTNLIRGKLLPSARLWITTRPAAANQIPPECVDMVTEVRGFTDPQKEDYFRKRFRDEDQASRIISHIKTSRSLHIMCHIPVFCWITATVLEDVLKTREGGELPKTLTQMYIYFLEVQTNKAKKKYVPEMCIHYLHLLAKLAFHQLLRGNKVFNEEDLKHAGISIRAASKYSELFPDIFKQVCGQRKDEDQRKMFCFAHVTIHEFLAAVHVNTSLFKYNKNVMPAPRQTVQRLRTCFSKTSATAVYKSAVNRALQSPTGQLDLFLRFLLNLSLPTNQNHRRGFLTLMGGRSQTNLKTNMYIKKKLRENLSPEKSIILFHCLNELNDRSLVEEIQESLTSGRLSTDKLSPAQWSALVFILLSSEKDLDVFDLKKYSASEEALLRLLPVVKASNKALLSGCLITEEGCASLASVLKSNPCHLRELGLSNNNLQDSGVKELSSGLESPHCRLETLSLSGCLITEEGCSSLASALRSNPSHLRELDLSYNHPGDSGTKLLSAGLEDPHWRLDTLRLDHGGEQRLTPGVRKYACELELDVNTAHRDIKLSDNNRKATWVTEDQSYPDHPDRFEWCPQLLCRTGLTGRCYWEVKWRGDIDIAVSYRGIRRKGDRSDCLFGCNNQSWSLRCSVIHGYSVWHNNTKTTISSSSSSSSSSVSHRVAVYVDCPAGSLSFYRVSSDSLIHLHTFKTTFTEPLYPGFGGNCKFGGNNLMDVKSSVSLCRL</sequence>
<dbReference type="SMART" id="SM00368">
    <property type="entry name" value="LRR_RI"/>
    <property type="match status" value="4"/>
</dbReference>
<evidence type="ECO:0000256" key="2">
    <source>
        <dbReference type="ARBA" id="ARBA00022490"/>
    </source>
</evidence>
<dbReference type="InterPro" id="IPR001611">
    <property type="entry name" value="Leu-rich_rpt"/>
</dbReference>
<dbReference type="PRINTS" id="PR01407">
    <property type="entry name" value="BUTYPHLNCDUF"/>
</dbReference>
<dbReference type="InterPro" id="IPR032675">
    <property type="entry name" value="LRR_dom_sf"/>
</dbReference>
<dbReference type="SUPFAM" id="SSF52047">
    <property type="entry name" value="RNI-like"/>
    <property type="match status" value="1"/>
</dbReference>
<dbReference type="PROSITE" id="PS50188">
    <property type="entry name" value="B302_SPRY"/>
    <property type="match status" value="1"/>
</dbReference>
<dbReference type="InterPro" id="IPR007111">
    <property type="entry name" value="NACHT_NTPase"/>
</dbReference>
<dbReference type="PANTHER" id="PTHR24106">
    <property type="entry name" value="NACHT, LRR AND CARD DOMAINS-CONTAINING"/>
    <property type="match status" value="1"/>
</dbReference>
<evidence type="ECO:0000256" key="3">
    <source>
        <dbReference type="ARBA" id="ARBA00022614"/>
    </source>
</evidence>
<dbReference type="Pfam" id="PF05729">
    <property type="entry name" value="NACHT"/>
    <property type="match status" value="1"/>
</dbReference>
<dbReference type="RefSeq" id="XP_050929857.1">
    <property type="nucleotide sequence ID" value="XM_051073900.1"/>
</dbReference>
<dbReference type="FunFam" id="3.80.10.10:FF:000100">
    <property type="entry name" value="Si:dkey-11n14.1"/>
    <property type="match status" value="1"/>
</dbReference>
<dbReference type="Pfam" id="PF17779">
    <property type="entry name" value="WHD_NOD2"/>
    <property type="match status" value="1"/>
</dbReference>
<feature type="domain" description="NACHT" evidence="9">
    <location>
        <begin position="184"/>
        <end position="335"/>
    </location>
</feature>
<dbReference type="SUPFAM" id="SSF47986">
    <property type="entry name" value="DEATH domain"/>
    <property type="match status" value="1"/>
</dbReference>
<dbReference type="GO" id="GO:0005524">
    <property type="term" value="F:ATP binding"/>
    <property type="evidence" value="ECO:0007669"/>
    <property type="project" value="UniProtKB-KW"/>
</dbReference>
<gene>
    <name evidence="11" type="primary">LOC108873266</name>
</gene>
<evidence type="ECO:0000256" key="5">
    <source>
        <dbReference type="ARBA" id="ARBA00022741"/>
    </source>
</evidence>
<dbReference type="Gene3D" id="3.80.10.10">
    <property type="entry name" value="Ribonuclease Inhibitor"/>
    <property type="match status" value="1"/>
</dbReference>
<dbReference type="InterPro" id="IPR003877">
    <property type="entry name" value="SPRY_dom"/>
</dbReference>
<dbReference type="Pfam" id="PF17776">
    <property type="entry name" value="NLRC4_HD2"/>
    <property type="match status" value="1"/>
</dbReference>
<evidence type="ECO:0000259" key="7">
    <source>
        <dbReference type="PROSITE" id="PS50188"/>
    </source>
</evidence>
<dbReference type="GO" id="GO:0005737">
    <property type="term" value="C:cytoplasm"/>
    <property type="evidence" value="ECO:0007669"/>
    <property type="project" value="UniProtKB-SubCell"/>
</dbReference>
<dbReference type="Pfam" id="PF14484">
    <property type="entry name" value="FISNA"/>
    <property type="match status" value="1"/>
</dbReference>
<dbReference type="AlphaFoldDB" id="A0AAJ8BC84"/>
<keyword evidence="6" id="KW-0067">ATP-binding</keyword>